<name>A0ABM9FJ98_9VIBR</name>
<gene>
    <name evidence="1" type="ORF">VAE063_1010245</name>
</gene>
<accession>A0ABM9FJ98</accession>
<comment type="caution">
    <text evidence="1">The sequence shown here is derived from an EMBL/GenBank/DDBJ whole genome shotgun (WGS) entry which is preliminary data.</text>
</comment>
<evidence type="ECO:0000313" key="1">
    <source>
        <dbReference type="EMBL" id="CAH8198426.1"/>
    </source>
</evidence>
<keyword evidence="2" id="KW-1185">Reference proteome</keyword>
<evidence type="ECO:0000313" key="2">
    <source>
        <dbReference type="Proteomes" id="UP001152658"/>
    </source>
</evidence>
<reference evidence="1" key="1">
    <citation type="submission" date="2022-06" db="EMBL/GenBank/DDBJ databases">
        <authorList>
            <person name="Goudenege D."/>
            <person name="Le Roux F."/>
        </authorList>
    </citation>
    <scope>NUCLEOTIDE SEQUENCE</scope>
    <source>
        <strain evidence="1">12-063</strain>
    </source>
</reference>
<proteinExistence type="predicted"/>
<protein>
    <submittedName>
        <fullName evidence="1">Uncharacterized protein</fullName>
    </submittedName>
</protein>
<dbReference type="Proteomes" id="UP001152658">
    <property type="component" value="Unassembled WGS sequence"/>
</dbReference>
<sequence length="49" mass="5832">MAFSLIFRDFYDFKRKKLQSRFPLSALGIGFGRIRYVRGRLVDGRSYLL</sequence>
<organism evidence="1 2">
    <name type="scientific">Vibrio aestuarianus</name>
    <dbReference type="NCBI Taxonomy" id="28171"/>
    <lineage>
        <taxon>Bacteria</taxon>
        <taxon>Pseudomonadati</taxon>
        <taxon>Pseudomonadota</taxon>
        <taxon>Gammaproteobacteria</taxon>
        <taxon>Vibrionales</taxon>
        <taxon>Vibrionaceae</taxon>
        <taxon>Vibrio</taxon>
    </lineage>
</organism>
<dbReference type="EMBL" id="CALYLK010000002">
    <property type="protein sequence ID" value="CAH8198426.1"/>
    <property type="molecule type" value="Genomic_DNA"/>
</dbReference>